<proteinExistence type="predicted"/>
<evidence type="ECO:0000256" key="3">
    <source>
        <dbReference type="SAM" id="MobiDB-lite"/>
    </source>
</evidence>
<dbReference type="InterPro" id="IPR003105">
    <property type="entry name" value="SRA_YDG"/>
</dbReference>
<dbReference type="OrthoDB" id="2270193at2759"/>
<feature type="compositionally biased region" description="Gly residues" evidence="3">
    <location>
        <begin position="1"/>
        <end position="10"/>
    </location>
</feature>
<reference evidence="5" key="1">
    <citation type="submission" date="2022-11" db="EMBL/GenBank/DDBJ databases">
        <title>Genome Resource of Sclerotinia nivalis Strain SnTB1, a Plant Pathogen Isolated from American Ginseng.</title>
        <authorList>
            <person name="Fan S."/>
        </authorList>
    </citation>
    <scope>NUCLEOTIDE SEQUENCE</scope>
    <source>
        <strain evidence="5">SnTB1</strain>
    </source>
</reference>
<sequence>MGSHGRGNGGVAPQTSVDGPSTLQLRIKSEPLSELSLSAISISQVSEEADATIQLRIRPEPQSGPQLSSVPQIPENVIENETNIGDDDKNVTSSTTPQFNLQDAIAKLVENSKFKPSDINTDPSVALKKLLDLKKPVKDAAVRSKNGKSRDPEQWEKLNLFLYILSSLDTVTPEFSNTLYLRSFLEILINPIYKFPREYSNISQALIDKIEGQNGFQRPPSPPTLTTNTESATVNSRKRRSPSNEAPASAKKSRNNSMSSSSNVVPPPSDHPVWGDNAIMRGLVWDGTNIKLNQEKIDIFKKKFDRFGHNDLTVGECWPRQIAALRDGAHGSSQGGISGTTENGAYSIIISKHYEGFDRDSGDTIQYSAPGAIDSTAKEPDSEKMGVKALERSIETRNPVRVLRNAGCEWKYGPAAGIRYDGLYRVIKGDVGTNAKGGKYWRFTLKRLDNQDPIRVHLPDQEMIGLFEKVKEGY</sequence>
<evidence type="ECO:0000256" key="2">
    <source>
        <dbReference type="PROSITE-ProRule" id="PRU00358"/>
    </source>
</evidence>
<gene>
    <name evidence="5" type="ORF">OCU04_000599</name>
</gene>
<feature type="compositionally biased region" description="Polar residues" evidence="3">
    <location>
        <begin position="224"/>
        <end position="235"/>
    </location>
</feature>
<evidence type="ECO:0000256" key="1">
    <source>
        <dbReference type="ARBA" id="ARBA00023242"/>
    </source>
</evidence>
<evidence type="ECO:0000313" key="5">
    <source>
        <dbReference type="EMBL" id="KAJ8070213.1"/>
    </source>
</evidence>
<comment type="caution">
    <text evidence="5">The sequence shown here is derived from an EMBL/GenBank/DDBJ whole genome shotgun (WGS) entry which is preliminary data.</text>
</comment>
<dbReference type="GO" id="GO:0044027">
    <property type="term" value="P:negative regulation of gene expression via chromosomal CpG island methylation"/>
    <property type="evidence" value="ECO:0007669"/>
    <property type="project" value="TreeGrafter"/>
</dbReference>
<evidence type="ECO:0000313" key="6">
    <source>
        <dbReference type="Proteomes" id="UP001152300"/>
    </source>
</evidence>
<evidence type="ECO:0000259" key="4">
    <source>
        <dbReference type="PROSITE" id="PS51015"/>
    </source>
</evidence>
<feature type="region of interest" description="Disordered" evidence="3">
    <location>
        <begin position="1"/>
        <end position="23"/>
    </location>
</feature>
<dbReference type="SUPFAM" id="SSF88697">
    <property type="entry name" value="PUA domain-like"/>
    <property type="match status" value="1"/>
</dbReference>
<name>A0A9X0AZT1_9HELO</name>
<dbReference type="Proteomes" id="UP001152300">
    <property type="component" value="Unassembled WGS sequence"/>
</dbReference>
<dbReference type="Gene3D" id="2.30.280.10">
    <property type="entry name" value="SRA-YDG"/>
    <property type="match status" value="1"/>
</dbReference>
<dbReference type="SMART" id="SM00466">
    <property type="entry name" value="SRA"/>
    <property type="match status" value="1"/>
</dbReference>
<protein>
    <recommendedName>
        <fullName evidence="4">YDG domain-containing protein</fullName>
    </recommendedName>
</protein>
<comment type="subcellular location">
    <subcellularLocation>
        <location evidence="2">Nucleus</location>
    </subcellularLocation>
</comment>
<dbReference type="InterPro" id="IPR045134">
    <property type="entry name" value="UHRF1/2-like"/>
</dbReference>
<dbReference type="InterPro" id="IPR036987">
    <property type="entry name" value="SRA-YDG_sf"/>
</dbReference>
<dbReference type="PANTHER" id="PTHR14140:SF27">
    <property type="entry name" value="OS04G0289800 PROTEIN"/>
    <property type="match status" value="1"/>
</dbReference>
<dbReference type="InterPro" id="IPR015947">
    <property type="entry name" value="PUA-like_sf"/>
</dbReference>
<feature type="compositionally biased region" description="Polar residues" evidence="3">
    <location>
        <begin position="13"/>
        <end position="23"/>
    </location>
</feature>
<dbReference type="Pfam" id="PF02182">
    <property type="entry name" value="SAD_SRA"/>
    <property type="match status" value="1"/>
</dbReference>
<dbReference type="GO" id="GO:0061630">
    <property type="term" value="F:ubiquitin protein ligase activity"/>
    <property type="evidence" value="ECO:0007669"/>
    <property type="project" value="TreeGrafter"/>
</dbReference>
<keyword evidence="6" id="KW-1185">Reference proteome</keyword>
<feature type="domain" description="YDG" evidence="4">
    <location>
        <begin position="307"/>
        <end position="447"/>
    </location>
</feature>
<dbReference type="GO" id="GO:0005634">
    <property type="term" value="C:nucleus"/>
    <property type="evidence" value="ECO:0007669"/>
    <property type="project" value="UniProtKB-SubCell"/>
</dbReference>
<dbReference type="GO" id="GO:0016567">
    <property type="term" value="P:protein ubiquitination"/>
    <property type="evidence" value="ECO:0007669"/>
    <property type="project" value="TreeGrafter"/>
</dbReference>
<dbReference type="PANTHER" id="PTHR14140">
    <property type="entry name" value="E3 UBIQUITIN-PROTEIN LIGASE UHRF-RELATED"/>
    <property type="match status" value="1"/>
</dbReference>
<keyword evidence="1 2" id="KW-0539">Nucleus</keyword>
<feature type="compositionally biased region" description="Low complexity" evidence="3">
    <location>
        <begin position="255"/>
        <end position="264"/>
    </location>
</feature>
<organism evidence="5 6">
    <name type="scientific">Sclerotinia nivalis</name>
    <dbReference type="NCBI Taxonomy" id="352851"/>
    <lineage>
        <taxon>Eukaryota</taxon>
        <taxon>Fungi</taxon>
        <taxon>Dikarya</taxon>
        <taxon>Ascomycota</taxon>
        <taxon>Pezizomycotina</taxon>
        <taxon>Leotiomycetes</taxon>
        <taxon>Helotiales</taxon>
        <taxon>Sclerotiniaceae</taxon>
        <taxon>Sclerotinia</taxon>
    </lineage>
</organism>
<accession>A0A9X0AZT1</accession>
<dbReference type="EMBL" id="JAPEIS010000001">
    <property type="protein sequence ID" value="KAJ8070213.1"/>
    <property type="molecule type" value="Genomic_DNA"/>
</dbReference>
<dbReference type="AlphaFoldDB" id="A0A9X0AZT1"/>
<feature type="region of interest" description="Disordered" evidence="3">
    <location>
        <begin position="213"/>
        <end position="272"/>
    </location>
</feature>
<dbReference type="PROSITE" id="PS51015">
    <property type="entry name" value="YDG"/>
    <property type="match status" value="1"/>
</dbReference>